<feature type="transmembrane region" description="Helical" evidence="6">
    <location>
        <begin position="337"/>
        <end position="359"/>
    </location>
</feature>
<dbReference type="Proteomes" id="UP000504714">
    <property type="component" value="Unassembled WGS sequence"/>
</dbReference>
<dbReference type="Pfam" id="PF02133">
    <property type="entry name" value="Transp_cyt_pur"/>
    <property type="match status" value="1"/>
</dbReference>
<feature type="transmembrane region" description="Helical" evidence="6">
    <location>
        <begin position="380"/>
        <end position="402"/>
    </location>
</feature>
<evidence type="ECO:0000256" key="6">
    <source>
        <dbReference type="SAM" id="Phobius"/>
    </source>
</evidence>
<keyword evidence="4 6" id="KW-1133">Transmembrane helix</keyword>
<feature type="transmembrane region" description="Helical" evidence="6">
    <location>
        <begin position="312"/>
        <end position="331"/>
    </location>
</feature>
<dbReference type="EMBL" id="BLXO01000001">
    <property type="protein sequence ID" value="GFN45339.1"/>
    <property type="molecule type" value="Genomic_DNA"/>
</dbReference>
<comment type="caution">
    <text evidence="7">The sequence shown here is derived from an EMBL/GenBank/DDBJ whole genome shotgun (WGS) entry which is preliminary data.</text>
</comment>
<comment type="similarity">
    <text evidence="2">Belongs to the purine-cytosine permease (2.A.39) family.</text>
</comment>
<evidence type="ECO:0000256" key="2">
    <source>
        <dbReference type="ARBA" id="ARBA00008974"/>
    </source>
</evidence>
<keyword evidence="3 6" id="KW-0812">Transmembrane</keyword>
<feature type="transmembrane region" description="Helical" evidence="6">
    <location>
        <begin position="408"/>
        <end position="429"/>
    </location>
</feature>
<feature type="transmembrane region" description="Helical" evidence="6">
    <location>
        <begin position="200"/>
        <end position="219"/>
    </location>
</feature>
<dbReference type="RefSeq" id="WP_176487199.1">
    <property type="nucleotide sequence ID" value="NZ_BLXO01000001.1"/>
</dbReference>
<evidence type="ECO:0000256" key="3">
    <source>
        <dbReference type="ARBA" id="ARBA00022692"/>
    </source>
</evidence>
<gene>
    <name evidence="7" type="primary">codB</name>
    <name evidence="7" type="ORF">RINTU1_04410</name>
</gene>
<dbReference type="PANTHER" id="PTHR30569">
    <property type="entry name" value="CYTOSINE TRANSPORTER CODB"/>
    <property type="match status" value="1"/>
</dbReference>
<name>A0A6L2ZLC6_9ENTR</name>
<dbReference type="Gene3D" id="1.10.4160.10">
    <property type="entry name" value="Hydantoin permease"/>
    <property type="match status" value="1"/>
</dbReference>
<dbReference type="GO" id="GO:0005886">
    <property type="term" value="C:plasma membrane"/>
    <property type="evidence" value="ECO:0007669"/>
    <property type="project" value="TreeGrafter"/>
</dbReference>
<feature type="transmembrane region" description="Helical" evidence="6">
    <location>
        <begin position="231"/>
        <end position="257"/>
    </location>
</feature>
<comment type="subcellular location">
    <subcellularLocation>
        <location evidence="1">Membrane</location>
        <topology evidence="1">Multi-pass membrane protein</topology>
    </subcellularLocation>
</comment>
<dbReference type="CDD" id="cd11484">
    <property type="entry name" value="SLC-NCS1sbd_CobB-like"/>
    <property type="match status" value="1"/>
</dbReference>
<dbReference type="InterPro" id="IPR030191">
    <property type="entry name" value="CodB"/>
</dbReference>
<dbReference type="GO" id="GO:0015209">
    <property type="term" value="F:cytosine transmembrane transporter activity"/>
    <property type="evidence" value="ECO:0007669"/>
    <property type="project" value="InterPro"/>
</dbReference>
<feature type="transmembrane region" description="Helical" evidence="6">
    <location>
        <begin position="269"/>
        <end position="291"/>
    </location>
</feature>
<evidence type="ECO:0000256" key="5">
    <source>
        <dbReference type="ARBA" id="ARBA00023136"/>
    </source>
</evidence>
<feature type="transmembrane region" description="Helical" evidence="6">
    <location>
        <begin position="134"/>
        <end position="154"/>
    </location>
</feature>
<evidence type="ECO:0000313" key="7">
    <source>
        <dbReference type="EMBL" id="GFN45339.1"/>
    </source>
</evidence>
<evidence type="ECO:0000256" key="1">
    <source>
        <dbReference type="ARBA" id="ARBA00004141"/>
    </source>
</evidence>
<protein>
    <submittedName>
        <fullName evidence="7">Cytosine permease</fullName>
    </submittedName>
</protein>
<sequence>MRKNNIISDDYAVSRVPLKARASLLSTTLIRVGAMTALSQFLIGATLGHSMTFGQAMLATFIGSLLLEFVSLGLGIAGAREGMSTSLLARWCGFGRFGSVLIGMVIAISFLGWFGVQNSISAKGLNYAFNDQLGFTWSAIISGIALTVLVAFGFRALSWTAIVSVPVFFLVIGWIATSLLMGHNITDLISIAPSGTPFSLGTGVMVVAGGAISGALITPDISRYCKNGRHAFWMITLSIIASEFIVNTIAILIAHALDTSDVVTIMTQSAGWIGLLAVILAVVKVNDVNLYSSSLALANAIECIAGKRLNHVGLIFGLGIAGTVLSIAGILDNFLNFLILMGVVFPPVAGVILVEYYILRTSRKLLDTTRDKEILPTKKLTPSIGWPAIISWVAVSVVGLIIEWGIPSLNALLVASVIYWTMCTVRKVYSTKMR</sequence>
<keyword evidence="5 6" id="KW-0472">Membrane</keyword>
<proteinExistence type="inferred from homology"/>
<feature type="transmembrane region" description="Helical" evidence="6">
    <location>
        <begin position="55"/>
        <end position="79"/>
    </location>
</feature>
<dbReference type="InterPro" id="IPR001248">
    <property type="entry name" value="Pur-cyt_permease"/>
</dbReference>
<dbReference type="PANTHER" id="PTHR30569:SF0">
    <property type="entry name" value="CYTOSINE PERMEASE"/>
    <property type="match status" value="1"/>
</dbReference>
<accession>A0A6L2ZLC6</accession>
<evidence type="ECO:0000256" key="4">
    <source>
        <dbReference type="ARBA" id="ARBA00022989"/>
    </source>
</evidence>
<feature type="transmembrane region" description="Helical" evidence="6">
    <location>
        <begin position="21"/>
        <end position="43"/>
    </location>
</feature>
<feature type="transmembrane region" description="Helical" evidence="6">
    <location>
        <begin position="161"/>
        <end position="180"/>
    </location>
</feature>
<organism evidence="7 8">
    <name type="scientific">Candidatus Regiella insecticola</name>
    <dbReference type="NCBI Taxonomy" id="138073"/>
    <lineage>
        <taxon>Bacteria</taxon>
        <taxon>Pseudomonadati</taxon>
        <taxon>Pseudomonadota</taxon>
        <taxon>Gammaproteobacteria</taxon>
        <taxon>Enterobacterales</taxon>
        <taxon>Enterobacteriaceae</taxon>
        <taxon>aphid secondary symbionts</taxon>
        <taxon>Candidatus Regiella</taxon>
    </lineage>
</organism>
<evidence type="ECO:0000313" key="8">
    <source>
        <dbReference type="Proteomes" id="UP000504714"/>
    </source>
</evidence>
<dbReference type="AlphaFoldDB" id="A0A6L2ZLC6"/>
<reference evidence="7 8" key="1">
    <citation type="submission" date="2020-06" db="EMBL/GenBank/DDBJ databases">
        <title>The genome sequence of Candidatus Regiella insecticola strain Tut.</title>
        <authorList>
            <person name="Nikoh N."/>
            <person name="Tsuchida T."/>
            <person name="Koga R."/>
            <person name="Oshima K."/>
            <person name="Hattori M."/>
            <person name="Fukatsu T."/>
        </authorList>
    </citation>
    <scope>NUCLEOTIDE SEQUENCE [LARGE SCALE GENOMIC DNA]</scope>
    <source>
        <strain evidence="7 8">Tut</strain>
    </source>
</reference>
<feature type="transmembrane region" description="Helical" evidence="6">
    <location>
        <begin position="91"/>
        <end position="114"/>
    </location>
</feature>